<proteinExistence type="predicted"/>
<evidence type="ECO:0000313" key="1">
    <source>
        <dbReference type="EMBL" id="RII35488.1"/>
    </source>
</evidence>
<organism evidence="1 2">
    <name type="scientific">Clostridium chromiireducens</name>
    <dbReference type="NCBI Taxonomy" id="225345"/>
    <lineage>
        <taxon>Bacteria</taxon>
        <taxon>Bacillati</taxon>
        <taxon>Bacillota</taxon>
        <taxon>Clostridia</taxon>
        <taxon>Eubacteriales</taxon>
        <taxon>Clostridiaceae</taxon>
        <taxon>Clostridium</taxon>
    </lineage>
</organism>
<dbReference type="AlphaFoldDB" id="A0A399IR18"/>
<dbReference type="GO" id="GO:0016787">
    <property type="term" value="F:hydrolase activity"/>
    <property type="evidence" value="ECO:0007669"/>
    <property type="project" value="UniProtKB-KW"/>
</dbReference>
<gene>
    <name evidence="1" type="ORF">D2A34_09880</name>
</gene>
<sequence length="123" mass="14416">MKNNSIKVIFFDAGGVLFYEKVSPQDKLKKILNSRGINKDLIERALEKSSQEVNTYFRQGIEPKNWNDEKRLWKIVYNTVACEVDSTNPYLADELFMLTQFSSYYKLYPEVKSILKNLADNYT</sequence>
<name>A0A399IR18_9CLOT</name>
<dbReference type="InterPro" id="IPR023214">
    <property type="entry name" value="HAD_sf"/>
</dbReference>
<dbReference type="InterPro" id="IPR036412">
    <property type="entry name" value="HAD-like_sf"/>
</dbReference>
<dbReference type="EMBL" id="QXDJ01000002">
    <property type="protein sequence ID" value="RII35488.1"/>
    <property type="molecule type" value="Genomic_DNA"/>
</dbReference>
<comment type="caution">
    <text evidence="1">The sequence shown here is derived from an EMBL/GenBank/DDBJ whole genome shotgun (WGS) entry which is preliminary data.</text>
</comment>
<keyword evidence="1" id="KW-0378">Hydrolase</keyword>
<dbReference type="Proteomes" id="UP000265930">
    <property type="component" value="Unassembled WGS sequence"/>
</dbReference>
<dbReference type="Gene3D" id="1.10.150.240">
    <property type="entry name" value="Putative phosphatase, domain 2"/>
    <property type="match status" value="1"/>
</dbReference>
<accession>A0A399IR18</accession>
<dbReference type="RefSeq" id="WP_119366509.1">
    <property type="nucleotide sequence ID" value="NZ_QXDJ01000002.1"/>
</dbReference>
<dbReference type="Gene3D" id="3.40.50.1000">
    <property type="entry name" value="HAD superfamily/HAD-like"/>
    <property type="match status" value="1"/>
</dbReference>
<dbReference type="InterPro" id="IPR023198">
    <property type="entry name" value="PGP-like_dom2"/>
</dbReference>
<dbReference type="SUPFAM" id="SSF56784">
    <property type="entry name" value="HAD-like"/>
    <property type="match status" value="1"/>
</dbReference>
<reference evidence="1 2" key="1">
    <citation type="submission" date="2018-08" db="EMBL/GenBank/DDBJ databases">
        <title>Genome of Clostridium chromiireducens C1, DSM12136.</title>
        <authorList>
            <person name="Xing M."/>
            <person name="Wei Y."/>
            <person name="Ang E.L."/>
            <person name="Zhao H."/>
            <person name="Zhang Y."/>
        </authorList>
    </citation>
    <scope>NUCLEOTIDE SEQUENCE [LARGE SCALE GENOMIC DNA]</scope>
    <source>
        <strain evidence="1 2">C1</strain>
    </source>
</reference>
<evidence type="ECO:0000313" key="2">
    <source>
        <dbReference type="Proteomes" id="UP000265930"/>
    </source>
</evidence>
<protein>
    <submittedName>
        <fullName evidence="1">HAD family hydrolase</fullName>
    </submittedName>
</protein>